<proteinExistence type="predicted"/>
<accession>A0A6J5RYG6</accession>
<evidence type="ECO:0000313" key="5">
    <source>
        <dbReference type="EMBL" id="CAB4211497.1"/>
    </source>
</evidence>
<gene>
    <name evidence="3" type="ORF">UFOVP1066_194</name>
    <name evidence="4" type="ORF">UFOVP1315_143</name>
    <name evidence="5" type="ORF">UFOVP1421_104</name>
    <name evidence="6" type="ORF">UFOVP1525_114</name>
    <name evidence="2" type="ORF">UFOVP909_77</name>
</gene>
<evidence type="ECO:0000313" key="3">
    <source>
        <dbReference type="EMBL" id="CAB4182265.1"/>
    </source>
</evidence>
<dbReference type="EMBL" id="LR797272">
    <property type="protein sequence ID" value="CAB4198548.1"/>
    <property type="molecule type" value="Genomic_DNA"/>
</dbReference>
<evidence type="ECO:0000256" key="1">
    <source>
        <dbReference type="SAM" id="MobiDB-lite"/>
    </source>
</evidence>
<evidence type="ECO:0000313" key="4">
    <source>
        <dbReference type="EMBL" id="CAB4198548.1"/>
    </source>
</evidence>
<evidence type="ECO:0000313" key="2">
    <source>
        <dbReference type="EMBL" id="CAB4170531.1"/>
    </source>
</evidence>
<name>A0A6J5RYG6_9CAUD</name>
<reference evidence="4" key="1">
    <citation type="submission" date="2020-05" db="EMBL/GenBank/DDBJ databases">
        <authorList>
            <person name="Chiriac C."/>
            <person name="Salcher M."/>
            <person name="Ghai R."/>
            <person name="Kavagutti S V."/>
        </authorList>
    </citation>
    <scope>NUCLEOTIDE SEQUENCE</scope>
</reference>
<organism evidence="4">
    <name type="scientific">uncultured Caudovirales phage</name>
    <dbReference type="NCBI Taxonomy" id="2100421"/>
    <lineage>
        <taxon>Viruses</taxon>
        <taxon>Duplodnaviria</taxon>
        <taxon>Heunggongvirae</taxon>
        <taxon>Uroviricota</taxon>
        <taxon>Caudoviricetes</taxon>
        <taxon>Peduoviridae</taxon>
        <taxon>Maltschvirus</taxon>
        <taxon>Maltschvirus maltsch</taxon>
    </lineage>
</organism>
<dbReference type="EMBL" id="LR796861">
    <property type="protein sequence ID" value="CAB4170531.1"/>
    <property type="molecule type" value="Genomic_DNA"/>
</dbReference>
<dbReference type="EMBL" id="LR797375">
    <property type="protein sequence ID" value="CAB4211497.1"/>
    <property type="molecule type" value="Genomic_DNA"/>
</dbReference>
<feature type="region of interest" description="Disordered" evidence="1">
    <location>
        <begin position="72"/>
        <end position="109"/>
    </location>
</feature>
<dbReference type="EMBL" id="LR797019">
    <property type="protein sequence ID" value="CAB4182265.1"/>
    <property type="molecule type" value="Genomic_DNA"/>
</dbReference>
<sequence>MKYTLIAEDTWDGSKTTREFEGDFLPDVLTEIELFLKGAGFVFNGNLDFVDDFAEPEYNEEWDTEQDQMYETTDVPSNSWPYAGAGSNVESGGAGNIHSQHFFDTERNK</sequence>
<evidence type="ECO:0000313" key="6">
    <source>
        <dbReference type="EMBL" id="CAB5238610.1"/>
    </source>
</evidence>
<dbReference type="EMBL" id="LR798454">
    <property type="protein sequence ID" value="CAB5238610.1"/>
    <property type="molecule type" value="Genomic_DNA"/>
</dbReference>
<protein>
    <submittedName>
        <fullName evidence="4">Uncharacterized protein</fullName>
    </submittedName>
</protein>